<proteinExistence type="predicted"/>
<comment type="caution">
    <text evidence="1">The sequence shown here is derived from an EMBL/GenBank/DDBJ whole genome shotgun (WGS) entry which is preliminary data.</text>
</comment>
<reference evidence="1 2" key="1">
    <citation type="submission" date="2024-05" db="EMBL/GenBank/DDBJ databases">
        <title>Genome sequencing and assembly of Indian major carp, Cirrhinus mrigala (Hamilton, 1822).</title>
        <authorList>
            <person name="Mohindra V."/>
            <person name="Chowdhury L.M."/>
            <person name="Lal K."/>
            <person name="Jena J.K."/>
        </authorList>
    </citation>
    <scope>NUCLEOTIDE SEQUENCE [LARGE SCALE GENOMIC DNA]</scope>
    <source>
        <strain evidence="1">CM1030</strain>
        <tissue evidence="1">Blood</tissue>
    </source>
</reference>
<dbReference type="Proteomes" id="UP001529510">
    <property type="component" value="Unassembled WGS sequence"/>
</dbReference>
<dbReference type="EMBL" id="JAMKFB020000015">
    <property type="protein sequence ID" value="KAL0173717.1"/>
    <property type="molecule type" value="Genomic_DNA"/>
</dbReference>
<accession>A0ABD0PI25</accession>
<dbReference type="AlphaFoldDB" id="A0ABD0PI25"/>
<organism evidence="1 2">
    <name type="scientific">Cirrhinus mrigala</name>
    <name type="common">Mrigala</name>
    <dbReference type="NCBI Taxonomy" id="683832"/>
    <lineage>
        <taxon>Eukaryota</taxon>
        <taxon>Metazoa</taxon>
        <taxon>Chordata</taxon>
        <taxon>Craniata</taxon>
        <taxon>Vertebrata</taxon>
        <taxon>Euteleostomi</taxon>
        <taxon>Actinopterygii</taxon>
        <taxon>Neopterygii</taxon>
        <taxon>Teleostei</taxon>
        <taxon>Ostariophysi</taxon>
        <taxon>Cypriniformes</taxon>
        <taxon>Cyprinidae</taxon>
        <taxon>Labeoninae</taxon>
        <taxon>Labeonini</taxon>
        <taxon>Cirrhinus</taxon>
    </lineage>
</organism>
<name>A0ABD0PI25_CIRMR</name>
<feature type="non-terminal residue" evidence="1">
    <location>
        <position position="1"/>
    </location>
</feature>
<evidence type="ECO:0000313" key="2">
    <source>
        <dbReference type="Proteomes" id="UP001529510"/>
    </source>
</evidence>
<keyword evidence="2" id="KW-1185">Reference proteome</keyword>
<sequence>SPRSEFSACSVTAKEVVHELFTCPVLAKKAGPIPSNCPATFKMVTSELSALLWRFLLSSALLWWSSASPCKSSDSSVPLWGPLLLFTLLCWSPAPPRLPALPAPPWLPALTLDC</sequence>
<protein>
    <submittedName>
        <fullName evidence="1">Uncharacterized protein</fullName>
    </submittedName>
</protein>
<gene>
    <name evidence="1" type="ORF">M9458_029685</name>
</gene>
<evidence type="ECO:0000313" key="1">
    <source>
        <dbReference type="EMBL" id="KAL0173717.1"/>
    </source>
</evidence>